<evidence type="ECO:0000313" key="8">
    <source>
        <dbReference type="Proteomes" id="UP000007129"/>
    </source>
</evidence>
<dbReference type="EMBL" id="AHHD01000284">
    <property type="protein sequence ID" value="EKG16180.1"/>
    <property type="molecule type" value="Genomic_DNA"/>
</dbReference>
<accession>K2SH55</accession>
<keyword evidence="2 6" id="KW-0812">Transmembrane</keyword>
<evidence type="ECO:0000256" key="6">
    <source>
        <dbReference type="SAM" id="Phobius"/>
    </source>
</evidence>
<dbReference type="Gene3D" id="1.20.1740.10">
    <property type="entry name" value="Amino acid/polyamine transporter I"/>
    <property type="match status" value="1"/>
</dbReference>
<reference evidence="7 8" key="1">
    <citation type="journal article" date="2012" name="BMC Genomics">
        <title>Tools to kill: Genome of one of the most destructive plant pathogenic fungi Macrophomina phaseolina.</title>
        <authorList>
            <person name="Islam M.S."/>
            <person name="Haque M.S."/>
            <person name="Islam M.M."/>
            <person name="Emdad E.M."/>
            <person name="Halim A."/>
            <person name="Hossen Q.M.M."/>
            <person name="Hossain M.Z."/>
            <person name="Ahmed B."/>
            <person name="Rahim S."/>
            <person name="Rahman M.S."/>
            <person name="Alam M.M."/>
            <person name="Hou S."/>
            <person name="Wan X."/>
            <person name="Saito J.A."/>
            <person name="Alam M."/>
        </authorList>
    </citation>
    <scope>NUCLEOTIDE SEQUENCE [LARGE SCALE GENOMIC DNA]</scope>
    <source>
        <strain evidence="7 8">MS6</strain>
    </source>
</reference>
<dbReference type="InParanoid" id="K2SH55"/>
<feature type="transmembrane region" description="Helical" evidence="6">
    <location>
        <begin position="103"/>
        <end position="125"/>
    </location>
</feature>
<dbReference type="PANTHER" id="PTHR11785">
    <property type="entry name" value="AMINO ACID TRANSPORTER"/>
    <property type="match status" value="1"/>
</dbReference>
<dbReference type="AlphaFoldDB" id="K2SH55"/>
<feature type="transmembrane region" description="Helical" evidence="6">
    <location>
        <begin position="364"/>
        <end position="383"/>
    </location>
</feature>
<feature type="transmembrane region" description="Helical" evidence="6">
    <location>
        <begin position="145"/>
        <end position="173"/>
    </location>
</feature>
<gene>
    <name evidence="7" type="ORF">MPH_06617</name>
</gene>
<proteinExistence type="predicted"/>
<organism evidence="7 8">
    <name type="scientific">Macrophomina phaseolina (strain MS6)</name>
    <name type="common">Charcoal rot fungus</name>
    <dbReference type="NCBI Taxonomy" id="1126212"/>
    <lineage>
        <taxon>Eukaryota</taxon>
        <taxon>Fungi</taxon>
        <taxon>Dikarya</taxon>
        <taxon>Ascomycota</taxon>
        <taxon>Pezizomycotina</taxon>
        <taxon>Dothideomycetes</taxon>
        <taxon>Dothideomycetes incertae sedis</taxon>
        <taxon>Botryosphaeriales</taxon>
        <taxon>Botryosphaeriaceae</taxon>
        <taxon>Macrophomina</taxon>
    </lineage>
</organism>
<dbReference type="Pfam" id="PF13520">
    <property type="entry name" value="AA_permease_2"/>
    <property type="match status" value="1"/>
</dbReference>
<feature type="transmembrane region" description="Helical" evidence="6">
    <location>
        <begin position="185"/>
        <end position="202"/>
    </location>
</feature>
<dbReference type="HOGENOM" id="CLU_013661_0_0_1"/>
<name>K2SH55_MACPH</name>
<dbReference type="PANTHER" id="PTHR11785:SF353">
    <property type="entry name" value="METHIONINE TRANSPORTER (EUROFUNG)"/>
    <property type="match status" value="1"/>
</dbReference>
<dbReference type="FunFam" id="1.20.1740.10:FF:000025">
    <property type="entry name" value="High-affinity methionine permease"/>
    <property type="match status" value="1"/>
</dbReference>
<comment type="caution">
    <text evidence="7">The sequence shown here is derived from an EMBL/GenBank/DDBJ whole genome shotgun (WGS) entry which is preliminary data.</text>
</comment>
<evidence type="ECO:0000313" key="7">
    <source>
        <dbReference type="EMBL" id="EKG16180.1"/>
    </source>
</evidence>
<dbReference type="GO" id="GO:0016020">
    <property type="term" value="C:membrane"/>
    <property type="evidence" value="ECO:0007669"/>
    <property type="project" value="UniProtKB-SubCell"/>
</dbReference>
<feature type="transmembrane region" description="Helical" evidence="6">
    <location>
        <begin position="208"/>
        <end position="233"/>
    </location>
</feature>
<evidence type="ECO:0000256" key="2">
    <source>
        <dbReference type="ARBA" id="ARBA00022692"/>
    </source>
</evidence>
<protein>
    <submittedName>
        <fullName evidence="7">Amino acid/polyamine transporter I</fullName>
    </submittedName>
</protein>
<dbReference type="InterPro" id="IPR002293">
    <property type="entry name" value="AA/rel_permease1"/>
</dbReference>
<evidence type="ECO:0000256" key="5">
    <source>
        <dbReference type="SAM" id="MobiDB-lite"/>
    </source>
</evidence>
<dbReference type="eggNOG" id="KOG1287">
    <property type="taxonomic scope" value="Eukaryota"/>
</dbReference>
<dbReference type="VEuPathDB" id="FungiDB:MPH_06617"/>
<feature type="compositionally biased region" description="Polar residues" evidence="5">
    <location>
        <begin position="1"/>
        <end position="10"/>
    </location>
</feature>
<feature type="region of interest" description="Disordered" evidence="5">
    <location>
        <begin position="1"/>
        <end position="25"/>
    </location>
</feature>
<evidence type="ECO:0000256" key="3">
    <source>
        <dbReference type="ARBA" id="ARBA00022989"/>
    </source>
</evidence>
<feature type="transmembrane region" description="Helical" evidence="6">
    <location>
        <begin position="299"/>
        <end position="322"/>
    </location>
</feature>
<feature type="transmembrane region" description="Helical" evidence="6">
    <location>
        <begin position="445"/>
        <end position="461"/>
    </location>
</feature>
<comment type="subcellular location">
    <subcellularLocation>
        <location evidence="1">Membrane</location>
        <topology evidence="1">Multi-pass membrane protein</topology>
    </subcellularLocation>
</comment>
<feature type="transmembrane region" description="Helical" evidence="6">
    <location>
        <begin position="67"/>
        <end position="91"/>
    </location>
</feature>
<feature type="transmembrane region" description="Helical" evidence="6">
    <location>
        <begin position="482"/>
        <end position="499"/>
    </location>
</feature>
<dbReference type="STRING" id="1126212.K2SH55"/>
<dbReference type="InterPro" id="IPR050598">
    <property type="entry name" value="AminoAcid_Transporter"/>
</dbReference>
<evidence type="ECO:0000256" key="4">
    <source>
        <dbReference type="ARBA" id="ARBA00023136"/>
    </source>
</evidence>
<dbReference type="GO" id="GO:0015179">
    <property type="term" value="F:L-amino acid transmembrane transporter activity"/>
    <property type="evidence" value="ECO:0007669"/>
    <property type="project" value="TreeGrafter"/>
</dbReference>
<dbReference type="Proteomes" id="UP000007129">
    <property type="component" value="Unassembled WGS sequence"/>
</dbReference>
<feature type="transmembrane region" description="Helical" evidence="6">
    <location>
        <begin position="511"/>
        <end position="538"/>
    </location>
</feature>
<dbReference type="OrthoDB" id="5982228at2759"/>
<keyword evidence="4 6" id="KW-0472">Membrane</keyword>
<sequence>MVSFRQSTDSKQIHERVASPSGDSNAVKAGSLEYIAEQGGNGSLPTYQEASGAPVEAQSPLGYKVRWFTIIFLNIGQMIGTGVFSTPASILSGTGSVGLSLMYWVIGFIISCCALGVYLELASYFPARSGAEVVYLEQAYPRPKYFFPVAFAVQTVILSFSSSNAVVLAQYIFRMTDREGTDWELKGIAVGGYTLAVILLIANNRLALWLSDIIGFIKVMTLVFISITGLVCLGGHTSVADPKINFRDSFAGTTNNGNGLANALVKITFAYSGYQNAFNVMNEIKDPVKTIKKSAPASLLIVAILYILCNVAYFAAALMAAFPSMHPFTYTTPTLVPKADILESEQVAASLFFTAIFGEKAAKGLNILVVLSAFGNLVSVLIGQSRVIREVGRQGVLPFPAFWASTRPFGTPIGPYLLKWGMTVLMILAPPAGDAFNFVVDLQSYPDSVFLFCMTAGIYLIRRQRARIGVGRSEFRCWDAAIVFYLLVKVFLLVMPWYPPEGGATGGDVSFWYATYCVVGIGIILVCGVYYYVWIYLLPRLGGYEMRQRVLQLPDGAITHQLVKVPKAELAKWDEEHDALGNQRVGDVVEPHKV</sequence>
<keyword evidence="3 6" id="KW-1133">Transmembrane helix</keyword>
<evidence type="ECO:0000256" key="1">
    <source>
        <dbReference type="ARBA" id="ARBA00004141"/>
    </source>
</evidence>
<dbReference type="PIRSF" id="PIRSF006060">
    <property type="entry name" value="AA_transporter"/>
    <property type="match status" value="1"/>
</dbReference>